<evidence type="ECO:0000313" key="2">
    <source>
        <dbReference type="Proteomes" id="UP000516380"/>
    </source>
</evidence>
<evidence type="ECO:0000313" key="1">
    <source>
        <dbReference type="EMBL" id="BCI86070.1"/>
    </source>
</evidence>
<accession>A0A7G1I504</accession>
<organism evidence="1 2">
    <name type="scientific">Mycobacterium kansasii</name>
    <dbReference type="NCBI Taxonomy" id="1768"/>
    <lineage>
        <taxon>Bacteria</taxon>
        <taxon>Bacillati</taxon>
        <taxon>Actinomycetota</taxon>
        <taxon>Actinomycetes</taxon>
        <taxon>Mycobacteriales</taxon>
        <taxon>Mycobacteriaceae</taxon>
        <taxon>Mycobacterium</taxon>
    </lineage>
</organism>
<keyword evidence="2" id="KW-1185">Reference proteome</keyword>
<dbReference type="Proteomes" id="UP000516380">
    <property type="component" value="Chromosome"/>
</dbReference>
<protein>
    <submittedName>
        <fullName evidence="1">Uncharacterized protein</fullName>
    </submittedName>
</protein>
<proteinExistence type="predicted"/>
<dbReference type="AlphaFoldDB" id="A0A7G1I504"/>
<name>A0A7G1I504_MYCKA</name>
<sequence length="113" mass="12260">MSTTYTQPRLNPAHLQRLLEFPPFGGEGLGYNTEGDVLVNTTADGVDVNALWDEVQTVLSAWNAERGAVASLLSRHTINAADAVPQSIADESFELASEFGNPNRYEHRATPSC</sequence>
<reference evidence="1 2" key="1">
    <citation type="submission" date="2020-07" db="EMBL/GenBank/DDBJ databases">
        <title>Mycobacterium kansasii (former subtype) with zoonotic potential isolated from diseased indoor pet cat, Japan.</title>
        <authorList>
            <person name="Fukano H."/>
            <person name="Terazono T."/>
            <person name="Hoshino Y."/>
        </authorList>
    </citation>
    <scope>NUCLEOTIDE SEQUENCE [LARGE SCALE GENOMIC DNA]</scope>
    <source>
        <strain evidence="1 2">Kuro-I</strain>
    </source>
</reference>
<dbReference type="EMBL" id="AP023343">
    <property type="protein sequence ID" value="BCI86070.1"/>
    <property type="molecule type" value="Genomic_DNA"/>
</dbReference>
<gene>
    <name evidence="1" type="ORF">NIIDMKKI_12760</name>
</gene>